<evidence type="ECO:0000313" key="3">
    <source>
        <dbReference type="Proteomes" id="UP000825002"/>
    </source>
</evidence>
<feature type="transmembrane region" description="Helical" evidence="1">
    <location>
        <begin position="70"/>
        <end position="90"/>
    </location>
</feature>
<dbReference type="Proteomes" id="UP000825002">
    <property type="component" value="Unassembled WGS sequence"/>
</dbReference>
<evidence type="ECO:0008006" key="4">
    <source>
        <dbReference type="Google" id="ProtNLM"/>
    </source>
</evidence>
<evidence type="ECO:0000256" key="1">
    <source>
        <dbReference type="SAM" id="Phobius"/>
    </source>
</evidence>
<comment type="caution">
    <text evidence="2">The sequence shown here is derived from an EMBL/GenBank/DDBJ whole genome shotgun (WGS) entry which is preliminary data.</text>
</comment>
<organism evidence="2 3">
    <name type="scientific">Fragariocoptes setiger</name>
    <dbReference type="NCBI Taxonomy" id="1670756"/>
    <lineage>
        <taxon>Eukaryota</taxon>
        <taxon>Metazoa</taxon>
        <taxon>Ecdysozoa</taxon>
        <taxon>Arthropoda</taxon>
        <taxon>Chelicerata</taxon>
        <taxon>Arachnida</taxon>
        <taxon>Acari</taxon>
        <taxon>Acariformes</taxon>
        <taxon>Trombidiformes</taxon>
        <taxon>Prostigmata</taxon>
        <taxon>Eupodina</taxon>
        <taxon>Eriophyoidea</taxon>
        <taxon>Phytoptidae</taxon>
        <taxon>Fragariocoptes</taxon>
    </lineage>
</organism>
<protein>
    <recommendedName>
        <fullName evidence="4">Major facilitator superfamily (MFS) profile domain-containing protein</fullName>
    </recommendedName>
</protein>
<dbReference type="SUPFAM" id="SSF103473">
    <property type="entry name" value="MFS general substrate transporter"/>
    <property type="match status" value="1"/>
</dbReference>
<keyword evidence="3" id="KW-1185">Reference proteome</keyword>
<dbReference type="InterPro" id="IPR036259">
    <property type="entry name" value="MFS_trans_sf"/>
</dbReference>
<keyword evidence="1" id="KW-0812">Transmembrane</keyword>
<evidence type="ECO:0000313" key="2">
    <source>
        <dbReference type="EMBL" id="KAG9509311.1"/>
    </source>
</evidence>
<dbReference type="Gene3D" id="1.20.1250.20">
    <property type="entry name" value="MFS general substrate transporter like domains"/>
    <property type="match status" value="1"/>
</dbReference>
<accession>A0ABQ7S7D2</accession>
<feature type="transmembrane region" description="Helical" evidence="1">
    <location>
        <begin position="37"/>
        <end position="58"/>
    </location>
</feature>
<gene>
    <name evidence="2" type="ORF">GZH46_02176</name>
</gene>
<keyword evidence="1" id="KW-0472">Membrane</keyword>
<sequence length="165" mass="18062">MYRANYDGTLIAFLSLLPTYFETMLHIDIQHNGMLNFYIQAAACVGIVCGGMLVNLMTKQFRWSGREARILVFGIAAFGAASMWLLPSAFPSNVVTLFILNRAFHPAIEICTIGQVLEQYSGSSGVMFGLHNTIAVSLTVLYSWPSGYVLDLLVSQPSPSILCGD</sequence>
<proteinExistence type="predicted"/>
<feature type="non-terminal residue" evidence="2">
    <location>
        <position position="1"/>
    </location>
</feature>
<name>A0ABQ7S7D2_9ACAR</name>
<reference evidence="2 3" key="1">
    <citation type="submission" date="2020-10" db="EMBL/GenBank/DDBJ databases">
        <authorList>
            <person name="Klimov P.B."/>
            <person name="Dyachkov S.M."/>
            <person name="Chetverikov P.E."/>
        </authorList>
    </citation>
    <scope>NUCLEOTIDE SEQUENCE [LARGE SCALE GENOMIC DNA]</scope>
    <source>
        <strain evidence="2">BMOC 18-1129-001#AD2665</strain>
        <tissue evidence="2">Entire mites</tissue>
    </source>
</reference>
<dbReference type="EMBL" id="JAIFTH010000544">
    <property type="protein sequence ID" value="KAG9509311.1"/>
    <property type="molecule type" value="Genomic_DNA"/>
</dbReference>
<keyword evidence="1" id="KW-1133">Transmembrane helix</keyword>